<dbReference type="InterPro" id="IPR016039">
    <property type="entry name" value="Thiolase-like"/>
</dbReference>
<evidence type="ECO:0000259" key="5">
    <source>
        <dbReference type="Pfam" id="PF00195"/>
    </source>
</evidence>
<name>A0A081LDQ8_9BACI</name>
<keyword evidence="3" id="KW-0012">Acyltransferase</keyword>
<accession>A0A081LDQ8</accession>
<dbReference type="CDD" id="cd00831">
    <property type="entry name" value="CHS_like"/>
    <property type="match status" value="1"/>
</dbReference>
<feature type="active site" description="Acyl-thioester intermediate" evidence="4">
    <location>
        <position position="144"/>
    </location>
</feature>
<evidence type="ECO:0000313" key="8">
    <source>
        <dbReference type="Proteomes" id="UP000028091"/>
    </source>
</evidence>
<evidence type="ECO:0000313" key="7">
    <source>
        <dbReference type="EMBL" id="KEP27384.1"/>
    </source>
</evidence>
<proteinExistence type="inferred from homology"/>
<feature type="domain" description="Chalcone/stilbene synthase C-terminal" evidence="6">
    <location>
        <begin position="229"/>
        <end position="360"/>
    </location>
</feature>
<sequence>MAYILSVGTSLPKNHVDQQTAAEFARSQFKRSFKDIDRLLRAFHNGEMQSRQFVQPIEWYQKHHSFEEKNNIYLEKALAHAKEAIIHCLHETTFLTKPIPYEEIDALFFISSTGLSTPSLDAKLMNVLPFSPYTKRVPIWGLGCGGGAAGLSRAYEYIRAYPEAKVLVVACELCSLTFQPQDQSKSNLIGTSLFGDGTAAVLLTGEKAASDYTQLKTVPKVLGTQSVTMKDSEDVMGWEFTSDGFQVIFSRDIPSIISGWLQEQVDQFLHQLGFSTDDLSVFLAHPGGKKVIDAYLESLSLQEDQLFSSKEVLKHHGNMSSATVLYVIKHFLEHQTADPGDVGLCGALGPGFSSELLLMKWEEMSS</sequence>
<evidence type="ECO:0000256" key="4">
    <source>
        <dbReference type="PIRSR" id="PIRSR000451-1"/>
    </source>
</evidence>
<comment type="similarity">
    <text evidence="1">Belongs to the thiolase-like superfamily. Chalcone/stilbene synthases family.</text>
</comment>
<dbReference type="GO" id="GO:0016747">
    <property type="term" value="F:acyltransferase activity, transferring groups other than amino-acyl groups"/>
    <property type="evidence" value="ECO:0007669"/>
    <property type="project" value="InterPro"/>
</dbReference>
<evidence type="ECO:0000256" key="2">
    <source>
        <dbReference type="ARBA" id="ARBA00022679"/>
    </source>
</evidence>
<dbReference type="RefSeq" id="WP_034319053.1">
    <property type="nucleotide sequence ID" value="NZ_JOTP01000004.1"/>
</dbReference>
<keyword evidence="2" id="KW-0808">Transferase</keyword>
<dbReference type="Pfam" id="PF00195">
    <property type="entry name" value="Chal_sti_synt_N"/>
    <property type="match status" value="1"/>
</dbReference>
<organism evidence="7 8">
    <name type="scientific">Bacillus zhangzhouensis</name>
    <dbReference type="NCBI Taxonomy" id="1178540"/>
    <lineage>
        <taxon>Bacteria</taxon>
        <taxon>Bacillati</taxon>
        <taxon>Bacillota</taxon>
        <taxon>Bacilli</taxon>
        <taxon>Bacillales</taxon>
        <taxon>Bacillaceae</taxon>
        <taxon>Bacillus</taxon>
    </lineage>
</organism>
<dbReference type="GO" id="GO:0030639">
    <property type="term" value="P:polyketide biosynthetic process"/>
    <property type="evidence" value="ECO:0007669"/>
    <property type="project" value="TreeGrafter"/>
</dbReference>
<dbReference type="PANTHER" id="PTHR11877">
    <property type="entry name" value="HYDROXYMETHYLGLUTARYL-COA SYNTHASE"/>
    <property type="match status" value="1"/>
</dbReference>
<evidence type="ECO:0000259" key="6">
    <source>
        <dbReference type="Pfam" id="PF02797"/>
    </source>
</evidence>
<dbReference type="InterPro" id="IPR011141">
    <property type="entry name" value="Polyketide_synthase_type-III"/>
</dbReference>
<feature type="domain" description="Chalcone/stilbene synthase N-terminal" evidence="5">
    <location>
        <begin position="2"/>
        <end position="203"/>
    </location>
</feature>
<protein>
    <submittedName>
        <fullName evidence="7">Chalcone synthase</fullName>
    </submittedName>
</protein>
<dbReference type="SUPFAM" id="SSF53901">
    <property type="entry name" value="Thiolase-like"/>
    <property type="match status" value="1"/>
</dbReference>
<dbReference type="PIRSF" id="PIRSF000451">
    <property type="entry name" value="PKS_III"/>
    <property type="match status" value="1"/>
</dbReference>
<dbReference type="InterPro" id="IPR012328">
    <property type="entry name" value="Chalcone/stilbene_synt_C"/>
</dbReference>
<dbReference type="Proteomes" id="UP000028091">
    <property type="component" value="Unassembled WGS sequence"/>
</dbReference>
<dbReference type="Gene3D" id="3.40.47.10">
    <property type="match status" value="2"/>
</dbReference>
<dbReference type="PANTHER" id="PTHR11877:SF99">
    <property type="entry name" value="1,3,6,8-TETRAHYDROXYNAPHTHALENE SYNTHASE"/>
    <property type="match status" value="1"/>
</dbReference>
<reference evidence="7 8" key="1">
    <citation type="submission" date="2012-09" db="EMBL/GenBank/DDBJ databases">
        <title>Genome Sequence of Bacillus sp. DW5-4.</title>
        <authorList>
            <person name="Lai Q."/>
            <person name="Liu Y."/>
            <person name="Shao Z."/>
        </authorList>
    </citation>
    <scope>NUCLEOTIDE SEQUENCE [LARGE SCALE GENOMIC DNA]</scope>
    <source>
        <strain evidence="7 8">DW5-4</strain>
    </source>
</reference>
<dbReference type="OrthoDB" id="9786288at2"/>
<dbReference type="AlphaFoldDB" id="A0A081LDQ8"/>
<dbReference type="EMBL" id="JOTP01000004">
    <property type="protein sequence ID" value="KEP27384.1"/>
    <property type="molecule type" value="Genomic_DNA"/>
</dbReference>
<comment type="caution">
    <text evidence="7">The sequence shown here is derived from an EMBL/GenBank/DDBJ whole genome shotgun (WGS) entry which is preliminary data.</text>
</comment>
<evidence type="ECO:0000256" key="3">
    <source>
        <dbReference type="ARBA" id="ARBA00023315"/>
    </source>
</evidence>
<dbReference type="Pfam" id="PF02797">
    <property type="entry name" value="Chal_sti_synt_C"/>
    <property type="match status" value="1"/>
</dbReference>
<dbReference type="eggNOG" id="COG3424">
    <property type="taxonomic scope" value="Bacteria"/>
</dbReference>
<keyword evidence="8" id="KW-1185">Reference proteome</keyword>
<dbReference type="InterPro" id="IPR001099">
    <property type="entry name" value="Chalcone/stilbene_synt_N"/>
</dbReference>
<gene>
    <name evidence="7" type="ORF">BA70_13720</name>
</gene>
<evidence type="ECO:0000256" key="1">
    <source>
        <dbReference type="ARBA" id="ARBA00005531"/>
    </source>
</evidence>